<protein>
    <submittedName>
        <fullName evidence="1">Uncharacterized protein</fullName>
    </submittedName>
</protein>
<accession>A0ABD2I340</accession>
<dbReference type="Proteomes" id="UP001620645">
    <property type="component" value="Unassembled WGS sequence"/>
</dbReference>
<dbReference type="Gene3D" id="2.60.210.10">
    <property type="entry name" value="Apoptosis, Tumor Necrosis Factor Receptor Associated Protein 2, Chain A"/>
    <property type="match status" value="1"/>
</dbReference>
<keyword evidence="2" id="KW-1185">Reference proteome</keyword>
<reference evidence="1 2" key="1">
    <citation type="submission" date="2024-10" db="EMBL/GenBank/DDBJ databases">
        <authorList>
            <person name="Kim D."/>
        </authorList>
    </citation>
    <scope>NUCLEOTIDE SEQUENCE [LARGE SCALE GENOMIC DNA]</scope>
    <source>
        <strain evidence="1">Taebaek</strain>
    </source>
</reference>
<sequence>MSVRKCPSANVRPQMSVRKCPSANVRPQVSVRKCPSANVRKAKDYMTKRETNTDQKWLGFYLWSAAAEKGRREAKPFYLEGWTSSSWTDIQANNWSFKCSATLRIVSQKSDMADFSRDLSGQIFNELSNKSGFSNFITFTELMDQSKGFYDKEADKVKLTIDFIVKEADN</sequence>
<dbReference type="AlphaFoldDB" id="A0ABD2I340"/>
<dbReference type="SUPFAM" id="SSF49599">
    <property type="entry name" value="TRAF domain-like"/>
    <property type="match status" value="1"/>
</dbReference>
<evidence type="ECO:0000313" key="1">
    <source>
        <dbReference type="EMBL" id="KAL3073531.1"/>
    </source>
</evidence>
<proteinExistence type="predicted"/>
<gene>
    <name evidence="1" type="ORF">niasHS_017098</name>
</gene>
<name>A0ABD2I340_HETSC</name>
<dbReference type="InterPro" id="IPR008974">
    <property type="entry name" value="TRAF-like"/>
</dbReference>
<organism evidence="1 2">
    <name type="scientific">Heterodera schachtii</name>
    <name type="common">Sugarbeet cyst nematode worm</name>
    <name type="synonym">Tylenchus schachtii</name>
    <dbReference type="NCBI Taxonomy" id="97005"/>
    <lineage>
        <taxon>Eukaryota</taxon>
        <taxon>Metazoa</taxon>
        <taxon>Ecdysozoa</taxon>
        <taxon>Nematoda</taxon>
        <taxon>Chromadorea</taxon>
        <taxon>Rhabditida</taxon>
        <taxon>Tylenchina</taxon>
        <taxon>Tylenchomorpha</taxon>
        <taxon>Tylenchoidea</taxon>
        <taxon>Heteroderidae</taxon>
        <taxon>Heteroderinae</taxon>
        <taxon>Heterodera</taxon>
    </lineage>
</organism>
<dbReference type="EMBL" id="JBICCN010000366">
    <property type="protein sequence ID" value="KAL3073531.1"/>
    <property type="molecule type" value="Genomic_DNA"/>
</dbReference>
<evidence type="ECO:0000313" key="2">
    <source>
        <dbReference type="Proteomes" id="UP001620645"/>
    </source>
</evidence>
<comment type="caution">
    <text evidence="1">The sequence shown here is derived from an EMBL/GenBank/DDBJ whole genome shotgun (WGS) entry which is preliminary data.</text>
</comment>